<proteinExistence type="predicted"/>
<name>A0A4S3ZVF9_9HYPH</name>
<evidence type="ECO:0000259" key="1">
    <source>
        <dbReference type="Pfam" id="PF10005"/>
    </source>
</evidence>
<dbReference type="PIRSF" id="PIRSF012641">
    <property type="entry name" value="UCP012641"/>
    <property type="match status" value="1"/>
</dbReference>
<protein>
    <recommendedName>
        <fullName evidence="1">Zinc-ribbon domain-containing protein</fullName>
    </recommendedName>
</protein>
<dbReference type="EMBL" id="SSOA01000005">
    <property type="protein sequence ID" value="THF49721.1"/>
    <property type="molecule type" value="Genomic_DNA"/>
</dbReference>
<evidence type="ECO:0000313" key="3">
    <source>
        <dbReference type="Proteomes" id="UP000310754"/>
    </source>
</evidence>
<accession>A0A4S3ZVF9</accession>
<dbReference type="Pfam" id="PF10005">
    <property type="entry name" value="Zn_ribbon_DZR_6"/>
    <property type="match status" value="1"/>
</dbReference>
<dbReference type="InterPro" id="IPR011201">
    <property type="entry name" value="Zinc-ribbon_6_bact"/>
</dbReference>
<dbReference type="Proteomes" id="UP000310754">
    <property type="component" value="Unassembled WGS sequence"/>
</dbReference>
<dbReference type="Gene3D" id="3.40.390.70">
    <property type="match status" value="1"/>
</dbReference>
<dbReference type="AlphaFoldDB" id="A0A4S3ZVF9"/>
<dbReference type="InterPro" id="IPR031321">
    <property type="entry name" value="UCP012641"/>
</dbReference>
<gene>
    <name evidence="2" type="ORF">E6C51_12330</name>
</gene>
<organism evidence="2 3">
    <name type="scientific">Allorhizobium terrae</name>
    <dbReference type="NCBI Taxonomy" id="1848972"/>
    <lineage>
        <taxon>Bacteria</taxon>
        <taxon>Pseudomonadati</taxon>
        <taxon>Pseudomonadota</taxon>
        <taxon>Alphaproteobacteria</taxon>
        <taxon>Hyphomicrobiales</taxon>
        <taxon>Rhizobiaceae</taxon>
        <taxon>Rhizobium/Agrobacterium group</taxon>
        <taxon>Allorhizobium</taxon>
    </lineage>
</organism>
<sequence>MKLFHCTGCENPVFFDSFSCVACARSLGYIPSRAEMVAYQDAPPAGFLVCANAEKGGCNWLVNETDGSPYCFSCRLSSMVPDLSDEANLERWRRLEAAKRYFLYGVFHLGLPIVSRIQDPENGLAFELLADWSDDPKDSIMTGHSNGLITIDVAEADGSEREARRNAFCEPIRTLLGHYRHESGHYYWKQLVEKKGQVDQARAMFGDERDDYQQALKTYYANGPAPNWQEQFISAYASSHPHEDFAESWAHYLHIADSLETAISHGLARIDGSDADMPFDEMIKIWIPLTVSVNALNRAMGQPDLYPFVLTDPVINKLRFIHDLIRQP</sequence>
<feature type="domain" description="Zinc-ribbon" evidence="1">
    <location>
        <begin position="3"/>
        <end position="85"/>
    </location>
</feature>
<dbReference type="Pfam" id="PF15887">
    <property type="entry name" value="Peptidase_Mx"/>
    <property type="match status" value="1"/>
</dbReference>
<keyword evidence="3" id="KW-1185">Reference proteome</keyword>
<comment type="caution">
    <text evidence="2">The sequence shown here is derived from an EMBL/GenBank/DDBJ whole genome shotgun (WGS) entry which is preliminary data.</text>
</comment>
<evidence type="ECO:0000313" key="2">
    <source>
        <dbReference type="EMBL" id="THF49721.1"/>
    </source>
</evidence>
<dbReference type="RefSeq" id="WP_190236163.1">
    <property type="nucleotide sequence ID" value="NZ_SSOA01000005.1"/>
</dbReference>
<reference evidence="2 3" key="1">
    <citation type="submission" date="2019-04" db="EMBL/GenBank/DDBJ databases">
        <title>Rhizobium terrae sp. nov., isolated from a paddy soil.</title>
        <authorList>
            <person name="Lin S.-Y."/>
            <person name="Hameed A."/>
            <person name="Huang H.-I."/>
            <person name="Young C.-C."/>
        </authorList>
    </citation>
    <scope>NUCLEOTIDE SEQUENCE [LARGE SCALE GENOMIC DNA]</scope>
    <source>
        <strain evidence="2 3">CC-HIH110</strain>
    </source>
</reference>